<dbReference type="Proteomes" id="UP001319827">
    <property type="component" value="Chromosome"/>
</dbReference>
<name>A0ABN6DV59_9BACT</name>
<accession>A0ABN6DV59</accession>
<organism evidence="4 5">
    <name type="scientific">Desulfuromonas versatilis</name>
    <dbReference type="NCBI Taxonomy" id="2802975"/>
    <lineage>
        <taxon>Bacteria</taxon>
        <taxon>Pseudomonadati</taxon>
        <taxon>Thermodesulfobacteriota</taxon>
        <taxon>Desulfuromonadia</taxon>
        <taxon>Desulfuromonadales</taxon>
        <taxon>Desulfuromonadaceae</taxon>
        <taxon>Desulfuromonas</taxon>
    </lineage>
</organism>
<dbReference type="InterPro" id="IPR011250">
    <property type="entry name" value="OMP/PagP_B-barrel"/>
</dbReference>
<keyword evidence="1 3" id="KW-0732">Signal</keyword>
<reference evidence="4 5" key="2">
    <citation type="journal article" date="2021" name="Int. J. Syst. Evol. Microbiol.">
        <title>Isolation and Polyphasic Characterization of Desulfuromonas versatilis sp. Nov., an Electrogenic Bacteria Capable of Versatile Metabolism Isolated from a Graphene Oxide-Reducing Enrichment Culture.</title>
        <authorList>
            <person name="Xie L."/>
            <person name="Yoshida N."/>
            <person name="Ishii S."/>
            <person name="Meng L."/>
        </authorList>
    </citation>
    <scope>NUCLEOTIDE SEQUENCE [LARGE SCALE GENOMIC DNA]</scope>
    <source>
        <strain evidence="4 5">NIT-T3</strain>
    </source>
</reference>
<evidence type="ECO:0000313" key="4">
    <source>
        <dbReference type="EMBL" id="BCR03988.1"/>
    </source>
</evidence>
<dbReference type="Pfam" id="PF02412">
    <property type="entry name" value="TSP_3"/>
    <property type="match status" value="2"/>
</dbReference>
<gene>
    <name evidence="4" type="ORF">DESUT3_10570</name>
</gene>
<feature type="signal peptide" evidence="3">
    <location>
        <begin position="1"/>
        <end position="22"/>
    </location>
</feature>
<reference evidence="4 5" key="1">
    <citation type="journal article" date="2016" name="C (Basel)">
        <title>Selective Growth of and Electricity Production by Marine Exoelectrogenic Bacteria in Self-Aggregated Hydrogel of Microbially Reduced Graphene Oxide.</title>
        <authorList>
            <person name="Yoshida N."/>
            <person name="Goto Y."/>
            <person name="Miyata Y."/>
        </authorList>
    </citation>
    <scope>NUCLEOTIDE SEQUENCE [LARGE SCALE GENOMIC DNA]</scope>
    <source>
        <strain evidence="4 5">NIT-T3</strain>
    </source>
</reference>
<dbReference type="EMBL" id="AP024355">
    <property type="protein sequence ID" value="BCR03988.1"/>
    <property type="molecule type" value="Genomic_DNA"/>
</dbReference>
<dbReference type="Gene3D" id="4.10.1080.10">
    <property type="entry name" value="TSP type-3 repeat"/>
    <property type="match status" value="1"/>
</dbReference>
<dbReference type="SUPFAM" id="SSF56925">
    <property type="entry name" value="OMPA-like"/>
    <property type="match status" value="1"/>
</dbReference>
<feature type="chain" id="PRO_5046374524" description="OmpA family protein" evidence="3">
    <location>
        <begin position="23"/>
        <end position="269"/>
    </location>
</feature>
<proteinExistence type="predicted"/>
<dbReference type="InterPro" id="IPR003367">
    <property type="entry name" value="Thrombospondin_3-like_rpt"/>
</dbReference>
<feature type="region of interest" description="Disordered" evidence="2">
    <location>
        <begin position="222"/>
        <end position="255"/>
    </location>
</feature>
<evidence type="ECO:0000256" key="3">
    <source>
        <dbReference type="SAM" id="SignalP"/>
    </source>
</evidence>
<sequence length="269" mass="28851">MNLRGRAACILTGIVLSTSVCAGADHPSVTMGSGALFLSDIYPSGTVFGGAKVGYWIDGKDPRDKLGLELAALSAQNPDLFMLRADALYPFYEKSAWRLFVSVGLGGFSVESDFDPVAAAGLVAFYQPNRPLALRMDARPVRGLGQEEHNGWELGLSLHYDFGYKHKPVPKPPADADGDGVPDARDRCPDTPLQFEVDRFGCPINPPDGDKDKVPDYLDKCPGTEAGMEVGPDGCAPDSDQDGVPDYRDKCPNNPPGLRVDANGCVKTY</sequence>
<evidence type="ECO:0008006" key="6">
    <source>
        <dbReference type="Google" id="ProtNLM"/>
    </source>
</evidence>
<dbReference type="Gene3D" id="2.40.160.20">
    <property type="match status" value="1"/>
</dbReference>
<keyword evidence="5" id="KW-1185">Reference proteome</keyword>
<protein>
    <recommendedName>
        <fullName evidence="6">OmpA family protein</fullName>
    </recommendedName>
</protein>
<dbReference type="SUPFAM" id="SSF103647">
    <property type="entry name" value="TSP type-3 repeat"/>
    <property type="match status" value="1"/>
</dbReference>
<evidence type="ECO:0000313" key="5">
    <source>
        <dbReference type="Proteomes" id="UP001319827"/>
    </source>
</evidence>
<evidence type="ECO:0000256" key="2">
    <source>
        <dbReference type="SAM" id="MobiDB-lite"/>
    </source>
</evidence>
<dbReference type="InterPro" id="IPR028974">
    <property type="entry name" value="TSP_type-3_rpt"/>
</dbReference>
<evidence type="ECO:0000256" key="1">
    <source>
        <dbReference type="ARBA" id="ARBA00022729"/>
    </source>
</evidence>